<dbReference type="GO" id="GO:0060271">
    <property type="term" value="P:cilium assembly"/>
    <property type="evidence" value="ECO:0007669"/>
    <property type="project" value="TreeGrafter"/>
</dbReference>
<gene>
    <name evidence="3" type="ORF">S01H4_21495</name>
</gene>
<proteinExistence type="predicted"/>
<dbReference type="Pfam" id="PF23355">
    <property type="entry name" value="IFT52_GIFT"/>
    <property type="match status" value="1"/>
</dbReference>
<evidence type="ECO:0000259" key="2">
    <source>
        <dbReference type="Pfam" id="PF23355"/>
    </source>
</evidence>
<comment type="caution">
    <text evidence="3">The sequence shown here is derived from an EMBL/GenBank/DDBJ whole genome shotgun (WGS) entry which is preliminary data.</text>
</comment>
<dbReference type="PANTHER" id="PTHR12969">
    <property type="entry name" value="NGD5/OSM-6/IFT52"/>
    <property type="match status" value="1"/>
</dbReference>
<protein>
    <recommendedName>
        <fullName evidence="2">IFT52 GIFT domain-containing protein</fullName>
    </recommendedName>
</protein>
<dbReference type="AlphaFoldDB" id="X1AEY5"/>
<name>X1AEY5_9ZZZZ</name>
<evidence type="ECO:0000256" key="1">
    <source>
        <dbReference type="SAM" id="MobiDB-lite"/>
    </source>
</evidence>
<organism evidence="3">
    <name type="scientific">marine sediment metagenome</name>
    <dbReference type="NCBI Taxonomy" id="412755"/>
    <lineage>
        <taxon>unclassified sequences</taxon>
        <taxon>metagenomes</taxon>
        <taxon>ecological metagenomes</taxon>
    </lineage>
</organism>
<dbReference type="InterPro" id="IPR055458">
    <property type="entry name" value="IFT52_GIFT"/>
</dbReference>
<dbReference type="InterPro" id="IPR039975">
    <property type="entry name" value="IFT52"/>
</dbReference>
<dbReference type="SUPFAM" id="SSF52317">
    <property type="entry name" value="Class I glutamine amidotransferase-like"/>
    <property type="match status" value="1"/>
</dbReference>
<dbReference type="GO" id="GO:0042073">
    <property type="term" value="P:intraciliary transport"/>
    <property type="evidence" value="ECO:0007669"/>
    <property type="project" value="TreeGrafter"/>
</dbReference>
<dbReference type="GO" id="GO:0005814">
    <property type="term" value="C:centriole"/>
    <property type="evidence" value="ECO:0007669"/>
    <property type="project" value="TreeGrafter"/>
</dbReference>
<feature type="compositionally biased region" description="Polar residues" evidence="1">
    <location>
        <begin position="205"/>
        <end position="222"/>
    </location>
</feature>
<feature type="region of interest" description="Disordered" evidence="1">
    <location>
        <begin position="204"/>
        <end position="225"/>
    </location>
</feature>
<accession>X1AEY5</accession>
<feature type="domain" description="IFT52 GIFT" evidence="2">
    <location>
        <begin position="4"/>
        <end position="82"/>
    </location>
</feature>
<dbReference type="GO" id="GO:0005929">
    <property type="term" value="C:cilium"/>
    <property type="evidence" value="ECO:0007669"/>
    <property type="project" value="TreeGrafter"/>
</dbReference>
<dbReference type="Gene3D" id="3.40.50.880">
    <property type="match status" value="1"/>
</dbReference>
<sequence length="264" mass="29249">METPITQNSLKPFDILVFVCPDFARITTMEITDINNWVKQDGGGLLLLSHAGGDRGRNSNLSELSQNFGIVFENDQVLDETYNLGMENMPIITAFIPPHPITNSMSSICYRSGCSLSVLGNAISIMSSNETSEPFSSALVCVSEPENGRICAIGSYEIFRDRVGGGFSNDEHPSFAYNLFSWLISDYRMELHSSGEVPEALPQKEISSQKTSEYSPSATQYSSDEKPKVDINFSMNISKQSELAELLKIFQNQIDTIKTTIDKL</sequence>
<dbReference type="EMBL" id="BART01009747">
    <property type="protein sequence ID" value="GAG80409.1"/>
    <property type="molecule type" value="Genomic_DNA"/>
</dbReference>
<reference evidence="3" key="1">
    <citation type="journal article" date="2014" name="Front. Microbiol.">
        <title>High frequency of phylogenetically diverse reductive dehalogenase-homologous genes in deep subseafloor sedimentary metagenomes.</title>
        <authorList>
            <person name="Kawai M."/>
            <person name="Futagami T."/>
            <person name="Toyoda A."/>
            <person name="Takaki Y."/>
            <person name="Nishi S."/>
            <person name="Hori S."/>
            <person name="Arai W."/>
            <person name="Tsubouchi T."/>
            <person name="Morono Y."/>
            <person name="Uchiyama I."/>
            <person name="Ito T."/>
            <person name="Fujiyama A."/>
            <person name="Inagaki F."/>
            <person name="Takami H."/>
        </authorList>
    </citation>
    <scope>NUCLEOTIDE SEQUENCE</scope>
    <source>
        <strain evidence="3">Expedition CK06-06</strain>
    </source>
</reference>
<evidence type="ECO:0000313" key="3">
    <source>
        <dbReference type="EMBL" id="GAG80409.1"/>
    </source>
</evidence>
<dbReference type="GO" id="GO:0030992">
    <property type="term" value="C:intraciliary transport particle B"/>
    <property type="evidence" value="ECO:0007669"/>
    <property type="project" value="TreeGrafter"/>
</dbReference>
<dbReference type="PANTHER" id="PTHR12969:SF7">
    <property type="entry name" value="INTRAFLAGELLAR TRANSPORT PROTEIN 52 HOMOLOG"/>
    <property type="match status" value="1"/>
</dbReference>
<dbReference type="InterPro" id="IPR029062">
    <property type="entry name" value="Class_I_gatase-like"/>
</dbReference>
<feature type="non-terminal residue" evidence="3">
    <location>
        <position position="264"/>
    </location>
</feature>